<dbReference type="GO" id="GO:0005634">
    <property type="term" value="C:nucleus"/>
    <property type="evidence" value="ECO:0007669"/>
    <property type="project" value="TreeGrafter"/>
</dbReference>
<dbReference type="EMBL" id="CAAGRJ010014369">
    <property type="protein sequence ID" value="VFV30549.1"/>
    <property type="molecule type" value="Genomic_DNA"/>
</dbReference>
<sequence>MKGLPLSTFFCLQVGTKRPDGRYETSTSKKKVQIKDHNELSTEEHWKLFEQEVAQWEAQKQQQQV</sequence>
<name>A0A485NE83_LYNPA</name>
<dbReference type="PANTHER" id="PTHR46711">
    <property type="entry name" value="HISTONE-LYSINE N-METHYLTRANSFERASE SETD2"/>
    <property type="match status" value="1"/>
</dbReference>
<dbReference type="GO" id="GO:0046975">
    <property type="term" value="F:histone H3K36 methyltransferase activity"/>
    <property type="evidence" value="ECO:0007669"/>
    <property type="project" value="InterPro"/>
</dbReference>
<keyword evidence="2" id="KW-1185">Reference proteome</keyword>
<dbReference type="PANTHER" id="PTHR46711:SF1">
    <property type="entry name" value="HISTONE-LYSINE N-METHYLTRANSFERASE SETD2"/>
    <property type="match status" value="1"/>
</dbReference>
<organism evidence="1 2">
    <name type="scientific">Lynx pardinus</name>
    <name type="common">Iberian lynx</name>
    <name type="synonym">Felis pardina</name>
    <dbReference type="NCBI Taxonomy" id="191816"/>
    <lineage>
        <taxon>Eukaryota</taxon>
        <taxon>Metazoa</taxon>
        <taxon>Chordata</taxon>
        <taxon>Craniata</taxon>
        <taxon>Vertebrata</taxon>
        <taxon>Euteleostomi</taxon>
        <taxon>Mammalia</taxon>
        <taxon>Eutheria</taxon>
        <taxon>Laurasiatheria</taxon>
        <taxon>Carnivora</taxon>
        <taxon>Feliformia</taxon>
        <taxon>Felidae</taxon>
        <taxon>Felinae</taxon>
        <taxon>Lynx</taxon>
    </lineage>
</organism>
<dbReference type="AlphaFoldDB" id="A0A485NE83"/>
<protein>
    <submittedName>
        <fullName evidence="1">Kiaa1732 protein</fullName>
    </submittedName>
</protein>
<reference evidence="1 2" key="1">
    <citation type="submission" date="2019-01" db="EMBL/GenBank/DDBJ databases">
        <authorList>
            <person name="Alioto T."/>
            <person name="Alioto T."/>
        </authorList>
    </citation>
    <scope>NUCLEOTIDE SEQUENCE [LARGE SCALE GENOMIC DNA]</scope>
</reference>
<dbReference type="GO" id="GO:0010468">
    <property type="term" value="P:regulation of gene expression"/>
    <property type="evidence" value="ECO:0007669"/>
    <property type="project" value="TreeGrafter"/>
</dbReference>
<gene>
    <name evidence="1" type="ORF">LYPA_23C013199</name>
</gene>
<dbReference type="Proteomes" id="UP000386466">
    <property type="component" value="Unassembled WGS sequence"/>
</dbReference>
<evidence type="ECO:0000313" key="2">
    <source>
        <dbReference type="Proteomes" id="UP000386466"/>
    </source>
</evidence>
<evidence type="ECO:0000313" key="1">
    <source>
        <dbReference type="EMBL" id="VFV30549.1"/>
    </source>
</evidence>
<dbReference type="InterPro" id="IPR042294">
    <property type="entry name" value="SETD2_animal"/>
</dbReference>
<dbReference type="GO" id="GO:0005694">
    <property type="term" value="C:chromosome"/>
    <property type="evidence" value="ECO:0007669"/>
    <property type="project" value="TreeGrafter"/>
</dbReference>
<accession>A0A485NE83</accession>
<proteinExistence type="predicted"/>